<keyword evidence="2" id="KW-0645">Protease</keyword>
<evidence type="ECO:0000256" key="6">
    <source>
        <dbReference type="ARBA" id="ARBA00022833"/>
    </source>
</evidence>
<gene>
    <name evidence="12" type="ORF">ACFPP6_29275</name>
</gene>
<dbReference type="Proteomes" id="UP001596222">
    <property type="component" value="Unassembled WGS sequence"/>
</dbReference>
<feature type="compositionally biased region" description="Basic and acidic residues" evidence="8">
    <location>
        <begin position="316"/>
        <end position="325"/>
    </location>
</feature>
<dbReference type="PANTHER" id="PTHR33794">
    <property type="entry name" value="BACILLOLYSIN"/>
    <property type="match status" value="1"/>
</dbReference>
<sequence length="958" mass="100924">MSTAALVVSAVPAQATTAPRGPGDVAQDRRTAAPAWVTGIREAAPASANAADAALRYLADHRGRHGIARPDRDLKPLQTVATGGSETVRLQQKHRGVDVLGGQYVVRMDATGAKSGGTRFVTGTSGRYFTGLTVPAEPGIDASLAVELAVDAVTRQLGPVRPPRDDQGDGKGDGREDPGGGEAGQPITGTAHGLVVLPRGTGVLTHHVTVRGTDPATGSPVLREVYIEAQTGHAVLQYSGIKTFRTPSRSAVPGAGPKAVSAGSKTAGSAAPERRATDGRGAPAVRDGGTKGSGVRLDGTKVELHLTRDEERNAYVMRDRSRTRSGEGGSGDANLVSTWDARGRSHGEVWRTWPADLKEFASPTADFGDEATGIGAVDAHWAAGRVHDYFRDVHGRNGPDGRGTAVNSLVGLGISYADVFWDGQKVIYGSGNDEYRPFSAALDVVGRELTHGVVESTANLVPAGQSGALGEALADYFGNAVETDARGTAMDGPDAGLLGETLCRQKEPRACAARDLNDGRTTSKSFVGVGIGTDNGGIHLNSTIFSGALWDIREDIDRTLADRIVHNALTQYMSPLDGFTEGRAAVLAAARDLEVTDRDYKAVERAFNAHGIVPGWELALGVDSDQLLGRVNTDDRTGAGAGGGWWTASTSDDDGSEPYSVWAGRLDGTGEKKLISPNDGRYHVDPVTDGRTVVWQARRGRATEILARPLAGGPVKKLFSNALAITSLHVEGDVVTFQAHRRRAGSRVVYLRLGENTPTYVNPDSTGRLASTGDPSLSHGRIAFTTWHRADDGVWRYDAEVLDVATGKRTVMKQIGNPASLRGTAITGKHVFWLAVADDDHTTTAVRRSDLDGTGTVDISPGTGKDALHGTGLTASDEAVTVSVRAPDPQAPDPQLRYEALDRLWQLSPDGARRERVSCNRGEQLSHASAGGRQVIWVDATTGHTDLVTRTRPAGTCG</sequence>
<feature type="region of interest" description="Disordered" evidence="8">
    <location>
        <begin position="316"/>
        <end position="337"/>
    </location>
</feature>
<dbReference type="InterPro" id="IPR013856">
    <property type="entry name" value="Peptidase_M4_domain"/>
</dbReference>
<keyword evidence="6" id="KW-0862">Zinc</keyword>
<evidence type="ECO:0000259" key="9">
    <source>
        <dbReference type="Pfam" id="PF01447"/>
    </source>
</evidence>
<dbReference type="SUPFAM" id="SSF69304">
    <property type="entry name" value="Tricorn protease N-terminal domain"/>
    <property type="match status" value="1"/>
</dbReference>
<evidence type="ECO:0000256" key="2">
    <source>
        <dbReference type="ARBA" id="ARBA00022670"/>
    </source>
</evidence>
<evidence type="ECO:0000256" key="5">
    <source>
        <dbReference type="ARBA" id="ARBA00022801"/>
    </source>
</evidence>
<dbReference type="SUPFAM" id="SSF55486">
    <property type="entry name" value="Metalloproteases ('zincins'), catalytic domain"/>
    <property type="match status" value="1"/>
</dbReference>
<keyword evidence="3" id="KW-0479">Metal-binding</keyword>
<dbReference type="CDD" id="cd09597">
    <property type="entry name" value="M4_TLP"/>
    <property type="match status" value="1"/>
</dbReference>
<dbReference type="RefSeq" id="WP_382048635.1">
    <property type="nucleotide sequence ID" value="NZ_JBHSKJ010000021.1"/>
</dbReference>
<feature type="domain" description="Peptidase M4 C-terminal" evidence="10">
    <location>
        <begin position="458"/>
        <end position="612"/>
    </location>
</feature>
<evidence type="ECO:0000259" key="11">
    <source>
        <dbReference type="Pfam" id="PF07504"/>
    </source>
</evidence>
<dbReference type="PANTHER" id="PTHR33794:SF1">
    <property type="entry name" value="BACILLOLYSIN"/>
    <property type="match status" value="1"/>
</dbReference>
<comment type="caution">
    <text evidence="12">The sequence shown here is derived from an EMBL/GenBank/DDBJ whole genome shotgun (WGS) entry which is preliminary data.</text>
</comment>
<evidence type="ECO:0000256" key="7">
    <source>
        <dbReference type="ARBA" id="ARBA00023049"/>
    </source>
</evidence>
<dbReference type="InterPro" id="IPR050728">
    <property type="entry name" value="Zinc_Metalloprotease_M4"/>
</dbReference>
<keyword evidence="13" id="KW-1185">Reference proteome</keyword>
<dbReference type="EMBL" id="JBHSKJ010000021">
    <property type="protein sequence ID" value="MFC5148766.1"/>
    <property type="molecule type" value="Genomic_DNA"/>
</dbReference>
<evidence type="ECO:0000256" key="4">
    <source>
        <dbReference type="ARBA" id="ARBA00022729"/>
    </source>
</evidence>
<reference evidence="13" key="1">
    <citation type="journal article" date="2019" name="Int. J. Syst. Evol. Microbiol.">
        <title>The Global Catalogue of Microorganisms (GCM) 10K type strain sequencing project: providing services to taxonomists for standard genome sequencing and annotation.</title>
        <authorList>
            <consortium name="The Broad Institute Genomics Platform"/>
            <consortium name="The Broad Institute Genome Sequencing Center for Infectious Disease"/>
            <person name="Wu L."/>
            <person name="Ma J."/>
        </authorList>
    </citation>
    <scope>NUCLEOTIDE SEQUENCE [LARGE SCALE GENOMIC DNA]</scope>
    <source>
        <strain evidence="13">CGMCC 4.1641</strain>
    </source>
</reference>
<evidence type="ECO:0000256" key="3">
    <source>
        <dbReference type="ARBA" id="ARBA00022723"/>
    </source>
</evidence>
<proteinExistence type="inferred from homology"/>
<evidence type="ECO:0000313" key="13">
    <source>
        <dbReference type="Proteomes" id="UP001596222"/>
    </source>
</evidence>
<dbReference type="Pfam" id="PF01447">
    <property type="entry name" value="Peptidase_M4"/>
    <property type="match status" value="1"/>
</dbReference>
<dbReference type="Gene3D" id="3.10.170.10">
    <property type="match status" value="1"/>
</dbReference>
<evidence type="ECO:0000256" key="8">
    <source>
        <dbReference type="SAM" id="MobiDB-lite"/>
    </source>
</evidence>
<organism evidence="12 13">
    <name type="scientific">Streptomyces aureoversilis</name>
    <dbReference type="NCBI Taxonomy" id="67277"/>
    <lineage>
        <taxon>Bacteria</taxon>
        <taxon>Bacillati</taxon>
        <taxon>Actinomycetota</taxon>
        <taxon>Actinomycetes</taxon>
        <taxon>Kitasatosporales</taxon>
        <taxon>Streptomycetaceae</taxon>
        <taxon>Streptomyces</taxon>
    </lineage>
</organism>
<feature type="compositionally biased region" description="Basic and acidic residues" evidence="8">
    <location>
        <begin position="162"/>
        <end position="178"/>
    </location>
</feature>
<evidence type="ECO:0000259" key="10">
    <source>
        <dbReference type="Pfam" id="PF02868"/>
    </source>
</evidence>
<dbReference type="InterPro" id="IPR023612">
    <property type="entry name" value="Peptidase_M4"/>
</dbReference>
<evidence type="ECO:0000313" key="12">
    <source>
        <dbReference type="EMBL" id="MFC5148766.1"/>
    </source>
</evidence>
<dbReference type="Pfam" id="PF07504">
    <property type="entry name" value="FTP"/>
    <property type="match status" value="1"/>
</dbReference>
<keyword evidence="5" id="KW-0378">Hydrolase</keyword>
<dbReference type="Gene3D" id="1.10.390.10">
    <property type="entry name" value="Neutral Protease Domain 2"/>
    <property type="match status" value="1"/>
</dbReference>
<feature type="domain" description="Peptidase M4" evidence="9">
    <location>
        <begin position="292"/>
        <end position="455"/>
    </location>
</feature>
<dbReference type="InterPro" id="IPR001570">
    <property type="entry name" value="Peptidase_M4_C_domain"/>
</dbReference>
<keyword evidence="7" id="KW-0482">Metalloprotease</keyword>
<dbReference type="PRINTS" id="PR00730">
    <property type="entry name" value="THERMOLYSIN"/>
</dbReference>
<comment type="similarity">
    <text evidence="1">Belongs to the peptidase M4 family.</text>
</comment>
<dbReference type="InterPro" id="IPR011096">
    <property type="entry name" value="FTP_domain"/>
</dbReference>
<keyword evidence="4" id="KW-0732">Signal</keyword>
<name>A0ABW0A4U1_9ACTN</name>
<feature type="domain" description="FTP" evidence="11">
    <location>
        <begin position="83"/>
        <end position="112"/>
    </location>
</feature>
<protein>
    <submittedName>
        <fullName evidence="12">M4 family metallopeptidase</fullName>
    </submittedName>
</protein>
<feature type="region of interest" description="Disordered" evidence="8">
    <location>
        <begin position="155"/>
        <end position="188"/>
    </location>
</feature>
<dbReference type="InterPro" id="IPR027268">
    <property type="entry name" value="Peptidase_M4/M1_CTD_sf"/>
</dbReference>
<evidence type="ECO:0000256" key="1">
    <source>
        <dbReference type="ARBA" id="ARBA00009388"/>
    </source>
</evidence>
<accession>A0ABW0A4U1</accession>
<dbReference type="Pfam" id="PF02868">
    <property type="entry name" value="Peptidase_M4_C"/>
    <property type="match status" value="1"/>
</dbReference>
<feature type="region of interest" description="Disordered" evidence="8">
    <location>
        <begin position="247"/>
        <end position="297"/>
    </location>
</feature>